<gene>
    <name evidence="1" type="ORF">FWK35_00037182</name>
</gene>
<dbReference type="OrthoDB" id="5791190at2759"/>
<dbReference type="EMBL" id="VUJU01011480">
    <property type="protein sequence ID" value="KAF0710923.1"/>
    <property type="molecule type" value="Genomic_DNA"/>
</dbReference>
<keyword evidence="2" id="KW-1185">Reference proteome</keyword>
<evidence type="ECO:0000313" key="1">
    <source>
        <dbReference type="EMBL" id="KAF0710923.1"/>
    </source>
</evidence>
<organism evidence="1 2">
    <name type="scientific">Aphis craccivora</name>
    <name type="common">Cowpea aphid</name>
    <dbReference type="NCBI Taxonomy" id="307492"/>
    <lineage>
        <taxon>Eukaryota</taxon>
        <taxon>Metazoa</taxon>
        <taxon>Ecdysozoa</taxon>
        <taxon>Arthropoda</taxon>
        <taxon>Hexapoda</taxon>
        <taxon>Insecta</taxon>
        <taxon>Pterygota</taxon>
        <taxon>Neoptera</taxon>
        <taxon>Paraneoptera</taxon>
        <taxon>Hemiptera</taxon>
        <taxon>Sternorrhyncha</taxon>
        <taxon>Aphidomorpha</taxon>
        <taxon>Aphidoidea</taxon>
        <taxon>Aphididae</taxon>
        <taxon>Aphidini</taxon>
        <taxon>Aphis</taxon>
        <taxon>Aphis</taxon>
    </lineage>
</organism>
<evidence type="ECO:0000313" key="2">
    <source>
        <dbReference type="Proteomes" id="UP000478052"/>
    </source>
</evidence>
<proteinExistence type="predicted"/>
<dbReference type="AlphaFoldDB" id="A0A6G0VWM3"/>
<accession>A0A6G0VWM3</accession>
<comment type="caution">
    <text evidence="1">The sequence shown here is derived from an EMBL/GenBank/DDBJ whole genome shotgun (WGS) entry which is preliminary data.</text>
</comment>
<dbReference type="Proteomes" id="UP000478052">
    <property type="component" value="Unassembled WGS sequence"/>
</dbReference>
<name>A0A6G0VWM3_APHCR</name>
<feature type="non-terminal residue" evidence="1">
    <location>
        <position position="1"/>
    </location>
</feature>
<protein>
    <submittedName>
        <fullName evidence="1">ACYPI21416 protein</fullName>
    </submittedName>
</protein>
<reference evidence="1 2" key="1">
    <citation type="submission" date="2019-08" db="EMBL/GenBank/DDBJ databases">
        <title>Whole genome of Aphis craccivora.</title>
        <authorList>
            <person name="Voronova N.V."/>
            <person name="Shulinski R.S."/>
            <person name="Bandarenka Y.V."/>
            <person name="Zhorov D.G."/>
            <person name="Warner D."/>
        </authorList>
    </citation>
    <scope>NUCLEOTIDE SEQUENCE [LARGE SCALE GENOMIC DNA]</scope>
    <source>
        <strain evidence="1">180601</strain>
        <tissue evidence="1">Whole Body</tissue>
    </source>
</reference>
<sequence length="141" mass="16441">VCDEVIRGMTDKSILTVSRDEIYGLLELAKQDFEKIIHVIEIYPETNVVFSDPSCIQLAIDLLKRSYTNKRIPQLMSYDTTFNLGDCYVSILVMRDTDILGDPIFPVLFMVHEKKLLKTHELFWGRFVKKLINLDKCKRIL</sequence>